<dbReference type="Proteomes" id="UP001056132">
    <property type="component" value="Chromosome 1"/>
</dbReference>
<accession>A0AAE9I310</accession>
<evidence type="ECO:0000313" key="2">
    <source>
        <dbReference type="EMBL" id="TSP14255.1"/>
    </source>
</evidence>
<feature type="region of interest" description="Disordered" evidence="1">
    <location>
        <begin position="507"/>
        <end position="527"/>
    </location>
</feature>
<reference evidence="2 4" key="1">
    <citation type="submission" date="2019-05" db="EMBL/GenBank/DDBJ databases">
        <title>Whole genome sequence analysis of Cupriavidus campinensis S14E4C strain.</title>
        <authorList>
            <person name="Abbaszade G."/>
            <person name="Szabo A."/>
            <person name="Toumi M."/>
            <person name="Toth E."/>
        </authorList>
    </citation>
    <scope>NUCLEOTIDE SEQUENCE [LARGE SCALE GENOMIC DNA]</scope>
    <source>
        <strain evidence="2 4">S14E4C</strain>
    </source>
</reference>
<sequence length="932" mass="100970">MSGHAIETLTWETIGNADREAALAHQARLGTFLNGAGRLIIARVFSRMSAPGEAWRLDRLELDTGPLAPDGNDSQWGDILERQLTEALLAARQARPVPLPGGIVAVPGNARRGHAARDALTGSARRPSDTERLEHFLFYLQHGHLPWSRSAIAGRGLSAWLARLAQRTGPRLWSLLRALRPAHFVIERLSQITPYEGLQALIGVRHRTLAESLDALDAEVLMPLQARGRLSAWQVRQLQQAWRVAAVRTLWAQQATDLGADDVQRLRRELGAALAQQLGQGGFGAWRPALRHAPGRTQDATLEAVLLAGLVEAVSPRAPDGAMPAAGTVAASGPQTGWPDAPAGRRPLDAALGRLGAALDGSAPLQQAALAVLLDDLHRRAPDALRVRLRALLLGAPQGQDQVARHGARVTLAVARALGPRRHPLAAAGSDVHWAESQRQFALAALARGARAGASAPGGLSALQRWLAAYTLRQLALGEPAPTSRRGWEQLWQRALADWQGHAVARPARRTVSQAGSASSSAGGTAGAPPWRWHVIHRVATRAERLRHLLALPRHRAAARDWMVRRQIGEWLADPVLCEDWLHATRPAQRWALVATLHPRQSAALRRASQALEAAHAALVAGQSESARQRSHWRFLAGHVLAMRLAPTPEALARRHALHLYREAGAPTPGRSALAQWFARVRQWMAAPSLAGDATARLPRGLGAWFRVARRALRGAPDAVERVQAEAPRHGAPAPQPAPWKGTASAAADLPELAVLPTLGDSDTHYIGDAGLVLLATYSQRLFGMLDLLDGKTLRDAQAAARAVRCLAWLAHGHDQASEPECVLPKLLCGMPLDAPLVGEGALDAATRRLLDDLIGAVIGHWSALGKTSPEGLRQTFLLREGRLTRESNDSGHHWRLAVKPGPFDMLLDRLPWSFSTIKLPWMQEVMYVDWR</sequence>
<dbReference type="EMBL" id="CP097330">
    <property type="protein sequence ID" value="URF05708.1"/>
    <property type="molecule type" value="Genomic_DNA"/>
</dbReference>
<reference evidence="3" key="3">
    <citation type="submission" date="2022-05" db="EMBL/GenBank/DDBJ databases">
        <authorList>
            <person name="Kunte H.-J."/>
        </authorList>
    </citation>
    <scope>NUCLEOTIDE SEQUENCE</scope>
    <source>
        <strain evidence="3">G5</strain>
    </source>
</reference>
<gene>
    <name evidence="2" type="ORF">FGG12_00905</name>
    <name evidence="3" type="ORF">M5D45_07905</name>
</gene>
<protein>
    <submittedName>
        <fullName evidence="3">Contractile injection system tape measure protein</fullName>
    </submittedName>
</protein>
<evidence type="ECO:0000313" key="4">
    <source>
        <dbReference type="Proteomes" id="UP000318943"/>
    </source>
</evidence>
<organism evidence="3 5">
    <name type="scientific">Cupriavidus campinensis</name>
    <dbReference type="NCBI Taxonomy" id="151783"/>
    <lineage>
        <taxon>Bacteria</taxon>
        <taxon>Pseudomonadati</taxon>
        <taxon>Pseudomonadota</taxon>
        <taxon>Betaproteobacteria</taxon>
        <taxon>Burkholderiales</taxon>
        <taxon>Burkholderiaceae</taxon>
        <taxon>Cupriavidus</taxon>
    </lineage>
</organism>
<name>A0AAE9I310_9BURK</name>
<dbReference type="Proteomes" id="UP000318943">
    <property type="component" value="Unassembled WGS sequence"/>
</dbReference>
<dbReference type="KEGG" id="ccam:M5D45_07905"/>
<dbReference type="Pfam" id="PF19268">
    <property type="entry name" value="CIS_TMP"/>
    <property type="match status" value="2"/>
</dbReference>
<dbReference type="AlphaFoldDB" id="A0AAE9I310"/>
<reference evidence="3" key="2">
    <citation type="journal article" date="2022" name="Microbiol. Resour. Announc.">
        <title>Genome Sequence of Cupriavidus campinensis Strain G5, a Member of a Bacterial Consortium Capable of Polyethylene Degradation.</title>
        <authorList>
            <person name="Schneider B."/>
            <person name="Pfeiffer F."/>
            <person name="Dyall-Smith M."/>
            <person name="Kunte H.J."/>
        </authorList>
    </citation>
    <scope>NUCLEOTIDE SEQUENCE</scope>
    <source>
        <strain evidence="3">G5</strain>
    </source>
</reference>
<dbReference type="InterPro" id="IPR045538">
    <property type="entry name" value="CIS_TMP"/>
</dbReference>
<evidence type="ECO:0000313" key="5">
    <source>
        <dbReference type="Proteomes" id="UP001056132"/>
    </source>
</evidence>
<feature type="region of interest" description="Disordered" evidence="1">
    <location>
        <begin position="321"/>
        <end position="342"/>
    </location>
</feature>
<proteinExistence type="predicted"/>
<keyword evidence="4" id="KW-1185">Reference proteome</keyword>
<feature type="compositionally biased region" description="Low complexity" evidence="1">
    <location>
        <begin position="513"/>
        <end position="523"/>
    </location>
</feature>
<evidence type="ECO:0000313" key="3">
    <source>
        <dbReference type="EMBL" id="URF05708.1"/>
    </source>
</evidence>
<evidence type="ECO:0000256" key="1">
    <source>
        <dbReference type="SAM" id="MobiDB-lite"/>
    </source>
</evidence>
<dbReference type="RefSeq" id="WP_144195279.1">
    <property type="nucleotide sequence ID" value="NZ_CP097330.1"/>
</dbReference>
<dbReference type="EMBL" id="VCIZ01000001">
    <property type="protein sequence ID" value="TSP14255.1"/>
    <property type="molecule type" value="Genomic_DNA"/>
</dbReference>